<keyword evidence="5 7" id="KW-0720">Serine protease</keyword>
<dbReference type="InterPro" id="IPR050127">
    <property type="entry name" value="Serine_Proteases_S1"/>
</dbReference>
<dbReference type="EMBL" id="JANEYF010002500">
    <property type="protein sequence ID" value="KAJ8945722.1"/>
    <property type="molecule type" value="Genomic_DNA"/>
</dbReference>
<dbReference type="FunFam" id="2.40.10.10:FF:000068">
    <property type="entry name" value="transmembrane protease serine 2"/>
    <property type="match status" value="1"/>
</dbReference>
<evidence type="ECO:0000256" key="1">
    <source>
        <dbReference type="ARBA" id="ARBA00004613"/>
    </source>
</evidence>
<accession>A0AAV8Y498</accession>
<proteinExistence type="predicted"/>
<keyword evidence="2" id="KW-0964">Secreted</keyword>
<evidence type="ECO:0000256" key="6">
    <source>
        <dbReference type="ARBA" id="ARBA00023157"/>
    </source>
</evidence>
<gene>
    <name evidence="9" type="ORF">NQ314_009084</name>
</gene>
<organism evidence="9 10">
    <name type="scientific">Rhamnusium bicolor</name>
    <dbReference type="NCBI Taxonomy" id="1586634"/>
    <lineage>
        <taxon>Eukaryota</taxon>
        <taxon>Metazoa</taxon>
        <taxon>Ecdysozoa</taxon>
        <taxon>Arthropoda</taxon>
        <taxon>Hexapoda</taxon>
        <taxon>Insecta</taxon>
        <taxon>Pterygota</taxon>
        <taxon>Neoptera</taxon>
        <taxon>Endopterygota</taxon>
        <taxon>Coleoptera</taxon>
        <taxon>Polyphaga</taxon>
        <taxon>Cucujiformia</taxon>
        <taxon>Chrysomeloidea</taxon>
        <taxon>Cerambycidae</taxon>
        <taxon>Lepturinae</taxon>
        <taxon>Rhagiini</taxon>
        <taxon>Rhamnusium</taxon>
    </lineage>
</organism>
<keyword evidence="3 7" id="KW-0645">Protease</keyword>
<dbReference type="PANTHER" id="PTHR24264">
    <property type="entry name" value="TRYPSIN-RELATED"/>
    <property type="match status" value="1"/>
</dbReference>
<name>A0AAV8Y498_9CUCU</name>
<evidence type="ECO:0000313" key="10">
    <source>
        <dbReference type="Proteomes" id="UP001162156"/>
    </source>
</evidence>
<keyword evidence="4 7" id="KW-0378">Hydrolase</keyword>
<dbReference type="GO" id="GO:0006508">
    <property type="term" value="P:proteolysis"/>
    <property type="evidence" value="ECO:0007669"/>
    <property type="project" value="UniProtKB-KW"/>
</dbReference>
<evidence type="ECO:0000256" key="3">
    <source>
        <dbReference type="ARBA" id="ARBA00022670"/>
    </source>
</evidence>
<evidence type="ECO:0000313" key="9">
    <source>
        <dbReference type="EMBL" id="KAJ8945722.1"/>
    </source>
</evidence>
<evidence type="ECO:0000256" key="2">
    <source>
        <dbReference type="ARBA" id="ARBA00022525"/>
    </source>
</evidence>
<dbReference type="PRINTS" id="PR00722">
    <property type="entry name" value="CHYMOTRYPSIN"/>
</dbReference>
<evidence type="ECO:0000256" key="5">
    <source>
        <dbReference type="ARBA" id="ARBA00022825"/>
    </source>
</evidence>
<dbReference type="PANTHER" id="PTHR24264:SF65">
    <property type="entry name" value="SRCR DOMAIN-CONTAINING PROTEIN"/>
    <property type="match status" value="1"/>
</dbReference>
<dbReference type="InterPro" id="IPR018114">
    <property type="entry name" value="TRYPSIN_HIS"/>
</dbReference>
<dbReference type="PROSITE" id="PS00135">
    <property type="entry name" value="TRYPSIN_SER"/>
    <property type="match status" value="1"/>
</dbReference>
<evidence type="ECO:0000256" key="7">
    <source>
        <dbReference type="RuleBase" id="RU363034"/>
    </source>
</evidence>
<feature type="domain" description="Peptidase S1" evidence="8">
    <location>
        <begin position="9"/>
        <end position="226"/>
    </location>
</feature>
<dbReference type="AlphaFoldDB" id="A0AAV8Y498"/>
<comment type="caution">
    <text evidence="9">The sequence shown here is derived from an EMBL/GenBank/DDBJ whole genome shotgun (WGS) entry which is preliminary data.</text>
</comment>
<dbReference type="InterPro" id="IPR043504">
    <property type="entry name" value="Peptidase_S1_PA_chymotrypsin"/>
</dbReference>
<dbReference type="PROSITE" id="PS50240">
    <property type="entry name" value="TRYPSIN_DOM"/>
    <property type="match status" value="1"/>
</dbReference>
<sequence length="228" mass="24065">MKAAPNGRIVGGFDANRGQFPYICSLQLGVLSVRSHSCGCSLLTPTWIVTAAHCFTEAPSIASHYVLLGVLYLNDTNVERQEIRIGSYYLHEDYEGGVNPHDVAVARLSTPAILSDYVQVIPLPEPGEYFAGTTVLSGWGSTECDAALTSILGGSDHPLDFEANICTGPLIGGISACSGDSGGPLVKYGVLIGIVSWGITPCGSVGAPSVYTRVSNYVDWIHAHIDAH</sequence>
<dbReference type="InterPro" id="IPR009003">
    <property type="entry name" value="Peptidase_S1_PA"/>
</dbReference>
<comment type="subcellular location">
    <subcellularLocation>
        <location evidence="1">Secreted</location>
    </subcellularLocation>
</comment>
<dbReference type="SMART" id="SM00020">
    <property type="entry name" value="Tryp_SPc"/>
    <property type="match status" value="1"/>
</dbReference>
<dbReference type="CDD" id="cd00190">
    <property type="entry name" value="Tryp_SPc"/>
    <property type="match status" value="1"/>
</dbReference>
<dbReference type="Pfam" id="PF00089">
    <property type="entry name" value="Trypsin"/>
    <property type="match status" value="1"/>
</dbReference>
<evidence type="ECO:0000256" key="4">
    <source>
        <dbReference type="ARBA" id="ARBA00022801"/>
    </source>
</evidence>
<reference evidence="9" key="1">
    <citation type="journal article" date="2023" name="Insect Mol. Biol.">
        <title>Genome sequencing provides insights into the evolution of gene families encoding plant cell wall-degrading enzymes in longhorned beetles.</title>
        <authorList>
            <person name="Shin N.R."/>
            <person name="Okamura Y."/>
            <person name="Kirsch R."/>
            <person name="Pauchet Y."/>
        </authorList>
    </citation>
    <scope>NUCLEOTIDE SEQUENCE</scope>
    <source>
        <strain evidence="9">RBIC_L_NR</strain>
    </source>
</reference>
<protein>
    <recommendedName>
        <fullName evidence="8">Peptidase S1 domain-containing protein</fullName>
    </recommendedName>
</protein>
<keyword evidence="6" id="KW-1015">Disulfide bond</keyword>
<dbReference type="Gene3D" id="2.40.10.10">
    <property type="entry name" value="Trypsin-like serine proteases"/>
    <property type="match status" value="3"/>
</dbReference>
<dbReference type="InterPro" id="IPR033116">
    <property type="entry name" value="TRYPSIN_SER"/>
</dbReference>
<dbReference type="SUPFAM" id="SSF50494">
    <property type="entry name" value="Trypsin-like serine proteases"/>
    <property type="match status" value="1"/>
</dbReference>
<dbReference type="Proteomes" id="UP001162156">
    <property type="component" value="Unassembled WGS sequence"/>
</dbReference>
<dbReference type="PROSITE" id="PS00134">
    <property type="entry name" value="TRYPSIN_HIS"/>
    <property type="match status" value="1"/>
</dbReference>
<evidence type="ECO:0000259" key="8">
    <source>
        <dbReference type="PROSITE" id="PS50240"/>
    </source>
</evidence>
<dbReference type="InterPro" id="IPR001254">
    <property type="entry name" value="Trypsin_dom"/>
</dbReference>
<dbReference type="GO" id="GO:0004252">
    <property type="term" value="F:serine-type endopeptidase activity"/>
    <property type="evidence" value="ECO:0007669"/>
    <property type="project" value="InterPro"/>
</dbReference>
<dbReference type="GO" id="GO:0005615">
    <property type="term" value="C:extracellular space"/>
    <property type="evidence" value="ECO:0007669"/>
    <property type="project" value="TreeGrafter"/>
</dbReference>
<keyword evidence="10" id="KW-1185">Reference proteome</keyword>
<dbReference type="InterPro" id="IPR001314">
    <property type="entry name" value="Peptidase_S1A"/>
</dbReference>